<dbReference type="Proteomes" id="UP000035642">
    <property type="component" value="Unassembled WGS sequence"/>
</dbReference>
<proteinExistence type="predicted"/>
<reference evidence="1" key="1">
    <citation type="submission" date="2012-09" db="EMBL/GenBank/DDBJ databases">
        <authorList>
            <person name="Martin A.A."/>
        </authorList>
    </citation>
    <scope>NUCLEOTIDE SEQUENCE</scope>
</reference>
<reference evidence="2" key="2">
    <citation type="submission" date="2017-02" db="UniProtKB">
        <authorList>
            <consortium name="WormBaseParasite"/>
        </authorList>
    </citation>
    <scope>IDENTIFICATION</scope>
</reference>
<keyword evidence="1" id="KW-1185">Reference proteome</keyword>
<accession>A0A0K0DPQ9</accession>
<dbReference type="InterPro" id="IPR036691">
    <property type="entry name" value="Endo/exonu/phosph_ase_sf"/>
</dbReference>
<evidence type="ECO:0000313" key="2">
    <source>
        <dbReference type="WBParaSite" id="ACAC_0001374801-mRNA-1"/>
    </source>
</evidence>
<dbReference type="WBParaSite" id="ACAC_0001374801-mRNA-1">
    <property type="protein sequence ID" value="ACAC_0001374801-mRNA-1"/>
    <property type="gene ID" value="ACAC_0001374801"/>
</dbReference>
<organism evidence="1 2">
    <name type="scientific">Angiostrongylus cantonensis</name>
    <name type="common">Rat lungworm</name>
    <dbReference type="NCBI Taxonomy" id="6313"/>
    <lineage>
        <taxon>Eukaryota</taxon>
        <taxon>Metazoa</taxon>
        <taxon>Ecdysozoa</taxon>
        <taxon>Nematoda</taxon>
        <taxon>Chromadorea</taxon>
        <taxon>Rhabditida</taxon>
        <taxon>Rhabditina</taxon>
        <taxon>Rhabditomorpha</taxon>
        <taxon>Strongyloidea</taxon>
        <taxon>Metastrongylidae</taxon>
        <taxon>Angiostrongylus</taxon>
    </lineage>
</organism>
<protein>
    <submittedName>
        <fullName evidence="2">Craniofacial development protein 2-like</fullName>
    </submittedName>
</protein>
<dbReference type="AlphaFoldDB" id="A0A0K0DPQ9"/>
<name>A0A0K0DPQ9_ANGCA</name>
<sequence>MTDNTSLSTMNIDSSEQLTTQIGRLRLKRCGSTPALTIFVVYVLTLNYNEEVEAFYMDLEKYYREDHTFFKVTIGDVNAKIGQRRTAEERNIGNHELQWNEQGERLSEFIMATKAIRGNSQFQRSTLNAGPSVVVSQWKVP</sequence>
<evidence type="ECO:0000313" key="1">
    <source>
        <dbReference type="Proteomes" id="UP000035642"/>
    </source>
</evidence>
<dbReference type="Gene3D" id="3.60.10.10">
    <property type="entry name" value="Endonuclease/exonuclease/phosphatase"/>
    <property type="match status" value="1"/>
</dbReference>
<dbReference type="STRING" id="6313.A0A0K0DPQ9"/>